<keyword evidence="3" id="KW-0472">Membrane</keyword>
<dbReference type="Pfam" id="PF05433">
    <property type="entry name" value="Rick_17kDa_Anti"/>
    <property type="match status" value="1"/>
</dbReference>
<dbReference type="EMBL" id="CP115543">
    <property type="protein sequence ID" value="WNH50448.1"/>
    <property type="molecule type" value="Genomic_DNA"/>
</dbReference>
<evidence type="ECO:0000256" key="1">
    <source>
        <dbReference type="ARBA" id="ARBA00004459"/>
    </source>
</evidence>
<dbReference type="PANTHER" id="PTHR35603:SF1">
    <property type="entry name" value="OUTER MEMBRANE LIPOPROTEIN SLYB"/>
    <property type="match status" value="1"/>
</dbReference>
<evidence type="ECO:0000313" key="9">
    <source>
        <dbReference type="Proteomes" id="UP001305421"/>
    </source>
</evidence>
<proteinExistence type="predicted"/>
<accession>A0ABY9YIC6</accession>
<feature type="signal peptide" evidence="6">
    <location>
        <begin position="1"/>
        <end position="20"/>
    </location>
</feature>
<evidence type="ECO:0000313" key="8">
    <source>
        <dbReference type="EMBL" id="WNH50448.1"/>
    </source>
</evidence>
<keyword evidence="9" id="KW-1185">Reference proteome</keyword>
<feature type="chain" id="PRO_5046409191" evidence="6">
    <location>
        <begin position="21"/>
        <end position="153"/>
    </location>
</feature>
<keyword evidence="5" id="KW-0449">Lipoprotein</keyword>
<evidence type="ECO:0000256" key="3">
    <source>
        <dbReference type="ARBA" id="ARBA00023136"/>
    </source>
</evidence>
<dbReference type="Proteomes" id="UP001305421">
    <property type="component" value="Chromosome"/>
</dbReference>
<keyword evidence="2 6" id="KW-0732">Signal</keyword>
<dbReference type="InterPro" id="IPR008816">
    <property type="entry name" value="Gly_zipper_2TM_dom"/>
</dbReference>
<evidence type="ECO:0000256" key="4">
    <source>
        <dbReference type="ARBA" id="ARBA00023139"/>
    </source>
</evidence>
<gene>
    <name evidence="8" type="ORF">PDM28_09220</name>
</gene>
<protein>
    <submittedName>
        <fullName evidence="8">Glycine zipper 2TM domain-containing protein</fullName>
    </submittedName>
</protein>
<dbReference type="InterPro" id="IPR051407">
    <property type="entry name" value="Bact_OM_lipoprot/Surf_antigen"/>
</dbReference>
<comment type="subcellular location">
    <subcellularLocation>
        <location evidence="1">Cell outer membrane</location>
        <topology evidence="1">Lipid-anchor</topology>
    </subcellularLocation>
</comment>
<evidence type="ECO:0000256" key="6">
    <source>
        <dbReference type="SAM" id="SignalP"/>
    </source>
</evidence>
<evidence type="ECO:0000256" key="2">
    <source>
        <dbReference type="ARBA" id="ARBA00022729"/>
    </source>
</evidence>
<reference evidence="8 9" key="1">
    <citation type="submission" date="2022-12" db="EMBL/GenBank/DDBJ databases">
        <title>Two new species, Stenotrophomonas aracearum and Stenotrophomonas oahuensis, isolated from Anthurium (Araceae family) in Hawaii.</title>
        <authorList>
            <person name="Chunag S.C."/>
            <person name="Dobhal S."/>
            <person name="Alvarez A."/>
            <person name="Arif M."/>
        </authorList>
    </citation>
    <scope>NUCLEOTIDE SEQUENCE [LARGE SCALE GENOMIC DNA]</scope>
    <source>
        <strain evidence="8 9">A5588</strain>
    </source>
</reference>
<name>A0ABY9YIC6_9GAMM</name>
<dbReference type="PROSITE" id="PS51257">
    <property type="entry name" value="PROKAR_LIPOPROTEIN"/>
    <property type="match status" value="1"/>
</dbReference>
<keyword evidence="4" id="KW-0564">Palmitate</keyword>
<feature type="domain" description="Glycine zipper 2TM" evidence="7">
    <location>
        <begin position="63"/>
        <end position="103"/>
    </location>
</feature>
<dbReference type="RefSeq" id="WP_311184552.1">
    <property type="nucleotide sequence ID" value="NZ_CP115543.1"/>
</dbReference>
<organism evidence="8 9">
    <name type="scientific">Stenotrophomonas aracearum</name>
    <dbReference type="NCBI Taxonomy" id="3003272"/>
    <lineage>
        <taxon>Bacteria</taxon>
        <taxon>Pseudomonadati</taxon>
        <taxon>Pseudomonadota</taxon>
        <taxon>Gammaproteobacteria</taxon>
        <taxon>Lysobacterales</taxon>
        <taxon>Lysobacteraceae</taxon>
        <taxon>Stenotrophomonas</taxon>
    </lineage>
</organism>
<evidence type="ECO:0000256" key="5">
    <source>
        <dbReference type="ARBA" id="ARBA00023288"/>
    </source>
</evidence>
<evidence type="ECO:0000259" key="7">
    <source>
        <dbReference type="Pfam" id="PF05433"/>
    </source>
</evidence>
<dbReference type="PANTHER" id="PTHR35603">
    <property type="match status" value="1"/>
</dbReference>
<sequence length="153" mass="15245">MKLPHAGVATALLASALFMAGCATHTTPSTFNRSEVGRAQDVQMGTIQSIRGVQIQNDSRGVPTLVGAAIGGVAGSTIGGGSRANAVGAIAGAAAGGAAGNALSRNARNGVEITVQLENGRTVAVVQDGSANDYRVGDRVRVSSDGTTTRVTR</sequence>